<proteinExistence type="predicted"/>
<reference evidence="1" key="1">
    <citation type="submission" date="2020-02" db="EMBL/GenBank/DDBJ databases">
        <authorList>
            <person name="Meier V. D."/>
        </authorList>
    </citation>
    <scope>NUCLEOTIDE SEQUENCE</scope>
    <source>
        <strain evidence="1">AVDCRST_MAG40</strain>
    </source>
</reference>
<dbReference type="AlphaFoldDB" id="A0A6J4KAA8"/>
<evidence type="ECO:0000313" key="1">
    <source>
        <dbReference type="EMBL" id="CAA9300464.1"/>
    </source>
</evidence>
<accession>A0A6J4KAA8</accession>
<name>A0A6J4KAA8_9BACT</name>
<feature type="non-terminal residue" evidence="1">
    <location>
        <position position="1"/>
    </location>
</feature>
<protein>
    <submittedName>
        <fullName evidence="1">Uncharacterized protein</fullName>
    </submittedName>
</protein>
<sequence>LDGVAVDLFGPGGRVGGARVAAGAGDGLADECAAGPTVRLTGGAAPPSWKVAFAAGRAAPLSTDSVEGLARADSAARTADAARLASLVPRTNSREFAGLPFSVRQARRFTAGGTETVVAEVVRRVAQEANPREQHVLVIGERPAAGKAKYELAYHETSVGDEANVETRDLLAAVLLGADRRATLVLNRESADGIAYSLVERTGPLRWRVRWTSATTGCPEPADDAS</sequence>
<dbReference type="EMBL" id="CADCTX010000090">
    <property type="protein sequence ID" value="CAA9300464.1"/>
    <property type="molecule type" value="Genomic_DNA"/>
</dbReference>
<organism evidence="1">
    <name type="scientific">uncultured Gemmatimonadaceae bacterium</name>
    <dbReference type="NCBI Taxonomy" id="246130"/>
    <lineage>
        <taxon>Bacteria</taxon>
        <taxon>Pseudomonadati</taxon>
        <taxon>Gemmatimonadota</taxon>
        <taxon>Gemmatimonadia</taxon>
        <taxon>Gemmatimonadales</taxon>
        <taxon>Gemmatimonadaceae</taxon>
        <taxon>environmental samples</taxon>
    </lineage>
</organism>
<gene>
    <name evidence="1" type="ORF">AVDCRST_MAG40-322</name>
</gene>